<protein>
    <recommendedName>
        <fullName evidence="3">SWIM-type domain-containing protein</fullName>
    </recommendedName>
</protein>
<comment type="caution">
    <text evidence="1">The sequence shown here is derived from an EMBL/GenBank/DDBJ whole genome shotgun (WGS) entry which is preliminary data.</text>
</comment>
<reference evidence="1 2" key="1">
    <citation type="submission" date="2024-05" db="EMBL/GenBank/DDBJ databases">
        <title>Genetic variation in Jamaican populations of the coffee berry borer (Hypothenemus hampei).</title>
        <authorList>
            <person name="Errbii M."/>
            <person name="Myrie A."/>
        </authorList>
    </citation>
    <scope>NUCLEOTIDE SEQUENCE [LARGE SCALE GENOMIC DNA]</scope>
    <source>
        <strain evidence="1">JA-Hopewell-2020-01-JO</strain>
        <tissue evidence="1">Whole body</tissue>
    </source>
</reference>
<proteinExistence type="predicted"/>
<evidence type="ECO:0000313" key="1">
    <source>
        <dbReference type="EMBL" id="KAL1497656.1"/>
    </source>
</evidence>
<accession>A0ABD1EMH0</accession>
<dbReference type="Proteomes" id="UP001566132">
    <property type="component" value="Unassembled WGS sequence"/>
</dbReference>
<dbReference type="AlphaFoldDB" id="A0ABD1EMH0"/>
<gene>
    <name evidence="1" type="ORF">ABEB36_008579</name>
</gene>
<organism evidence="1 2">
    <name type="scientific">Hypothenemus hampei</name>
    <name type="common">Coffee berry borer</name>
    <dbReference type="NCBI Taxonomy" id="57062"/>
    <lineage>
        <taxon>Eukaryota</taxon>
        <taxon>Metazoa</taxon>
        <taxon>Ecdysozoa</taxon>
        <taxon>Arthropoda</taxon>
        <taxon>Hexapoda</taxon>
        <taxon>Insecta</taxon>
        <taxon>Pterygota</taxon>
        <taxon>Neoptera</taxon>
        <taxon>Endopterygota</taxon>
        <taxon>Coleoptera</taxon>
        <taxon>Polyphaga</taxon>
        <taxon>Cucujiformia</taxon>
        <taxon>Curculionidae</taxon>
        <taxon>Scolytinae</taxon>
        <taxon>Hypothenemus</taxon>
    </lineage>
</organism>
<keyword evidence="2" id="KW-1185">Reference proteome</keyword>
<sequence>MRHKNTERLPSDSIVEMETGWEFILKISNYFEVHCIKENLNYVYDFQLVCPEWNTCLHKYFCTCRNASIRGNMCKQMHLLCKYLEENSGTIRNQLSLNSKDNTGLFEHLNDDDGNLNSLTISHGRQILNHIKNVWK</sequence>
<evidence type="ECO:0000313" key="2">
    <source>
        <dbReference type="Proteomes" id="UP001566132"/>
    </source>
</evidence>
<evidence type="ECO:0008006" key="3">
    <source>
        <dbReference type="Google" id="ProtNLM"/>
    </source>
</evidence>
<dbReference type="EMBL" id="JBDJPC010000006">
    <property type="protein sequence ID" value="KAL1497656.1"/>
    <property type="molecule type" value="Genomic_DNA"/>
</dbReference>
<name>A0ABD1EMH0_HYPHA</name>